<feature type="region of interest" description="Disordered" evidence="1">
    <location>
        <begin position="1"/>
        <end position="21"/>
    </location>
</feature>
<sequence length="73" mass="7961">MTDSACASPARSINQDHSIDSGSECEAANLATEVPGDPDQTIVTGYLKFRDYKREPRMTVNSSSTYSVIRNCT</sequence>
<protein>
    <submittedName>
        <fullName evidence="2">Uncharacterized protein</fullName>
    </submittedName>
</protein>
<proteinExistence type="predicted"/>
<keyword evidence="3" id="KW-1185">Reference proteome</keyword>
<name>A0AAW1D499_9HEMI</name>
<dbReference type="Proteomes" id="UP001461498">
    <property type="component" value="Unassembled WGS sequence"/>
</dbReference>
<feature type="compositionally biased region" description="Polar residues" evidence="1">
    <location>
        <begin position="1"/>
        <end position="16"/>
    </location>
</feature>
<comment type="caution">
    <text evidence="2">The sequence shown here is derived from an EMBL/GenBank/DDBJ whole genome shotgun (WGS) entry which is preliminary data.</text>
</comment>
<accession>A0AAW1D499</accession>
<organism evidence="2 3">
    <name type="scientific">Rhynocoris fuscipes</name>
    <dbReference type="NCBI Taxonomy" id="488301"/>
    <lineage>
        <taxon>Eukaryota</taxon>
        <taxon>Metazoa</taxon>
        <taxon>Ecdysozoa</taxon>
        <taxon>Arthropoda</taxon>
        <taxon>Hexapoda</taxon>
        <taxon>Insecta</taxon>
        <taxon>Pterygota</taxon>
        <taxon>Neoptera</taxon>
        <taxon>Paraneoptera</taxon>
        <taxon>Hemiptera</taxon>
        <taxon>Heteroptera</taxon>
        <taxon>Panheteroptera</taxon>
        <taxon>Cimicomorpha</taxon>
        <taxon>Reduviidae</taxon>
        <taxon>Harpactorinae</taxon>
        <taxon>Harpactorini</taxon>
        <taxon>Rhynocoris</taxon>
    </lineage>
</organism>
<evidence type="ECO:0000313" key="2">
    <source>
        <dbReference type="EMBL" id="KAK9505576.1"/>
    </source>
</evidence>
<gene>
    <name evidence="2" type="ORF">O3M35_009595</name>
</gene>
<evidence type="ECO:0000313" key="3">
    <source>
        <dbReference type="Proteomes" id="UP001461498"/>
    </source>
</evidence>
<dbReference type="EMBL" id="JAPXFL010000006">
    <property type="protein sequence ID" value="KAK9505576.1"/>
    <property type="molecule type" value="Genomic_DNA"/>
</dbReference>
<evidence type="ECO:0000256" key="1">
    <source>
        <dbReference type="SAM" id="MobiDB-lite"/>
    </source>
</evidence>
<dbReference type="AlphaFoldDB" id="A0AAW1D499"/>
<reference evidence="2 3" key="1">
    <citation type="submission" date="2022-12" db="EMBL/GenBank/DDBJ databases">
        <title>Chromosome-level genome assembly of true bugs.</title>
        <authorList>
            <person name="Ma L."/>
            <person name="Li H."/>
        </authorList>
    </citation>
    <scope>NUCLEOTIDE SEQUENCE [LARGE SCALE GENOMIC DNA]</scope>
    <source>
        <strain evidence="2">Lab_2022b</strain>
    </source>
</reference>